<dbReference type="AlphaFoldDB" id="A0A921JFE5"/>
<reference evidence="1" key="1">
    <citation type="journal article" date="2021" name="PeerJ">
        <title>Extensive microbial diversity within the chicken gut microbiome revealed by metagenomics and culture.</title>
        <authorList>
            <person name="Gilroy R."/>
            <person name="Ravi A."/>
            <person name="Getino M."/>
            <person name="Pursley I."/>
            <person name="Horton D.L."/>
            <person name="Alikhan N.F."/>
            <person name="Baker D."/>
            <person name="Gharbi K."/>
            <person name="Hall N."/>
            <person name="Watson M."/>
            <person name="Adriaenssens E.M."/>
            <person name="Foster-Nyarko E."/>
            <person name="Jarju S."/>
            <person name="Secka A."/>
            <person name="Antonio M."/>
            <person name="Oren A."/>
            <person name="Chaudhuri R.R."/>
            <person name="La Ragione R."/>
            <person name="Hildebrand F."/>
            <person name="Pallen M.J."/>
        </authorList>
    </citation>
    <scope>NUCLEOTIDE SEQUENCE</scope>
    <source>
        <strain evidence="1">316</strain>
    </source>
</reference>
<accession>A0A921JFE5</accession>
<sequence length="143" mass="15582">MGQSAMLRPVSASVVPGFTTKLSPRPELNGRIVSTPDGDLAIVMNGIAHFFENKHVIHALFGDHSIKPDCPIHDVPPGPTLNDGTCLIRAKGTVDIFLVTGLPRTRRHLISTYENFKAYGFEMTMVQEIPWLALQAVPVGPVI</sequence>
<gene>
    <name evidence="1" type="ORF">K8W01_13715</name>
</gene>
<name>A0A921JFE5_9HYPH</name>
<protein>
    <submittedName>
        <fullName evidence="1">Uncharacterized protein</fullName>
    </submittedName>
</protein>
<comment type="caution">
    <text evidence="1">The sequence shown here is derived from an EMBL/GenBank/DDBJ whole genome shotgun (WGS) entry which is preliminary data.</text>
</comment>
<proteinExistence type="predicted"/>
<evidence type="ECO:0000313" key="1">
    <source>
        <dbReference type="EMBL" id="HJE24711.1"/>
    </source>
</evidence>
<reference evidence="1" key="2">
    <citation type="submission" date="2021-09" db="EMBL/GenBank/DDBJ databases">
        <authorList>
            <person name="Gilroy R."/>
        </authorList>
    </citation>
    <scope>NUCLEOTIDE SEQUENCE</scope>
    <source>
        <strain evidence="1">316</strain>
    </source>
</reference>
<dbReference type="EMBL" id="DYYG01000037">
    <property type="protein sequence ID" value="HJE24711.1"/>
    <property type="molecule type" value="Genomic_DNA"/>
</dbReference>
<organism evidence="1 2">
    <name type="scientific">Methylorubrum populi</name>
    <dbReference type="NCBI Taxonomy" id="223967"/>
    <lineage>
        <taxon>Bacteria</taxon>
        <taxon>Pseudomonadati</taxon>
        <taxon>Pseudomonadota</taxon>
        <taxon>Alphaproteobacteria</taxon>
        <taxon>Hyphomicrobiales</taxon>
        <taxon>Methylobacteriaceae</taxon>
        <taxon>Methylorubrum</taxon>
    </lineage>
</organism>
<evidence type="ECO:0000313" key="2">
    <source>
        <dbReference type="Proteomes" id="UP000742631"/>
    </source>
</evidence>
<dbReference type="Proteomes" id="UP000742631">
    <property type="component" value="Unassembled WGS sequence"/>
</dbReference>